<evidence type="ECO:0000256" key="4">
    <source>
        <dbReference type="ARBA" id="ARBA00022692"/>
    </source>
</evidence>
<dbReference type="PANTHER" id="PTHR38035:SF1">
    <property type="entry name" value="ANCILLARY SECYEG TRANSLOCON SUBUNIT"/>
    <property type="match status" value="1"/>
</dbReference>
<feature type="domain" description="Ancillary SecYEG translocon subunit/Cell division coordinator CpoB TPR" evidence="10">
    <location>
        <begin position="40"/>
        <end position="215"/>
    </location>
</feature>
<sequence>MRVSGQGEADRESGRDKSVANEDSVLREVDEALDEERQWAFFQKNGPALIVGAALLVVGVAGWQFWSHMKTQQAEEQALELSAAVDLLAEDPVAGRAALDKVAEEGGGYGALATLRQANSYAAGGERLKAVELYREVANGDAPRRLREFAQLRAALLSLNDGRDAVMSDLGGLAEEDGPYSYHAREILGVAALNEKDYESAVVAFNELALDMSAPEGVRERATEFAQLAEEAKAGVNIFGETRLEDVMSSVGADDGASAPAETTATGDAPEDAAEDSESGAAADDPDDPSHEE</sequence>
<evidence type="ECO:0000256" key="5">
    <source>
        <dbReference type="ARBA" id="ARBA00022989"/>
    </source>
</evidence>
<dbReference type="AlphaFoldDB" id="A0A2S7K4N8"/>
<dbReference type="EMBL" id="PJCH01000007">
    <property type="protein sequence ID" value="PQA87474.1"/>
    <property type="molecule type" value="Genomic_DNA"/>
</dbReference>
<evidence type="ECO:0000256" key="6">
    <source>
        <dbReference type="ARBA" id="ARBA00023136"/>
    </source>
</evidence>
<evidence type="ECO:0000256" key="8">
    <source>
        <dbReference type="SAM" id="MobiDB-lite"/>
    </source>
</evidence>
<evidence type="ECO:0000256" key="2">
    <source>
        <dbReference type="ARBA" id="ARBA00004236"/>
    </source>
</evidence>
<feature type="region of interest" description="Disordered" evidence="8">
    <location>
        <begin position="249"/>
        <end position="293"/>
    </location>
</feature>
<comment type="caution">
    <text evidence="11">The sequence shown here is derived from an EMBL/GenBank/DDBJ whole genome shotgun (WGS) entry which is preliminary data.</text>
</comment>
<reference evidence="11 12" key="1">
    <citation type="submission" date="2017-12" db="EMBL/GenBank/DDBJ databases">
        <authorList>
            <person name="Hurst M.R.H."/>
        </authorList>
    </citation>
    <scope>NUCLEOTIDE SEQUENCE [LARGE SCALE GENOMIC DNA]</scope>
    <source>
        <strain evidence="11 12">SY-3-19</strain>
    </source>
</reference>
<dbReference type="GO" id="GO:0005886">
    <property type="term" value="C:plasma membrane"/>
    <property type="evidence" value="ECO:0007669"/>
    <property type="project" value="UniProtKB-SubCell"/>
</dbReference>
<dbReference type="PANTHER" id="PTHR38035">
    <property type="entry name" value="UPF0070 PROTEIN YFGM"/>
    <property type="match status" value="1"/>
</dbReference>
<feature type="region of interest" description="Disordered" evidence="8">
    <location>
        <begin position="1"/>
        <end position="23"/>
    </location>
</feature>
<dbReference type="GO" id="GO:0044877">
    <property type="term" value="F:protein-containing complex binding"/>
    <property type="evidence" value="ECO:0007669"/>
    <property type="project" value="InterPro"/>
</dbReference>
<evidence type="ECO:0000259" key="10">
    <source>
        <dbReference type="Pfam" id="PF09976"/>
    </source>
</evidence>
<keyword evidence="6 9" id="KW-0472">Membrane</keyword>
<feature type="transmembrane region" description="Helical" evidence="9">
    <location>
        <begin position="47"/>
        <end position="66"/>
    </location>
</feature>
<keyword evidence="5 9" id="KW-1133">Transmembrane helix</keyword>
<dbReference type="Proteomes" id="UP000239504">
    <property type="component" value="Unassembled WGS sequence"/>
</dbReference>
<keyword evidence="7" id="KW-0143">Chaperone</keyword>
<organism evidence="11 12">
    <name type="scientific">Hyphococcus luteus</name>
    <dbReference type="NCBI Taxonomy" id="2058213"/>
    <lineage>
        <taxon>Bacteria</taxon>
        <taxon>Pseudomonadati</taxon>
        <taxon>Pseudomonadota</taxon>
        <taxon>Alphaproteobacteria</taxon>
        <taxon>Parvularculales</taxon>
        <taxon>Parvularculaceae</taxon>
        <taxon>Hyphococcus</taxon>
    </lineage>
</organism>
<proteinExistence type="predicted"/>
<feature type="compositionally biased region" description="Basic and acidic residues" evidence="8">
    <location>
        <begin position="8"/>
        <end position="23"/>
    </location>
</feature>
<protein>
    <recommendedName>
        <fullName evidence="10">Ancillary SecYEG translocon subunit/Cell division coordinator CpoB TPR domain-containing protein</fullName>
    </recommendedName>
</protein>
<feature type="compositionally biased region" description="Acidic residues" evidence="8">
    <location>
        <begin position="269"/>
        <end position="287"/>
    </location>
</feature>
<dbReference type="OrthoDB" id="7173339at2"/>
<evidence type="ECO:0000313" key="12">
    <source>
        <dbReference type="Proteomes" id="UP000239504"/>
    </source>
</evidence>
<dbReference type="Pfam" id="PF09976">
    <property type="entry name" value="TPR_21"/>
    <property type="match status" value="1"/>
</dbReference>
<comment type="subcellular location">
    <subcellularLocation>
        <location evidence="2">Cell membrane</location>
    </subcellularLocation>
    <subcellularLocation>
        <location evidence="1">Membrane</location>
        <topology evidence="1">Single-pass membrane protein</topology>
    </subcellularLocation>
</comment>
<evidence type="ECO:0000256" key="7">
    <source>
        <dbReference type="ARBA" id="ARBA00023186"/>
    </source>
</evidence>
<evidence type="ECO:0000256" key="3">
    <source>
        <dbReference type="ARBA" id="ARBA00022475"/>
    </source>
</evidence>
<dbReference type="InterPro" id="IPR026039">
    <property type="entry name" value="YfgM"/>
</dbReference>
<keyword evidence="3" id="KW-1003">Cell membrane</keyword>
<keyword evidence="12" id="KW-1185">Reference proteome</keyword>
<name>A0A2S7K4N8_9PROT</name>
<evidence type="ECO:0000313" key="11">
    <source>
        <dbReference type="EMBL" id="PQA87474.1"/>
    </source>
</evidence>
<evidence type="ECO:0000256" key="1">
    <source>
        <dbReference type="ARBA" id="ARBA00004167"/>
    </source>
</evidence>
<keyword evidence="4 9" id="KW-0812">Transmembrane</keyword>
<gene>
    <name evidence="11" type="ORF">CW354_11765</name>
</gene>
<accession>A0A2S7K4N8</accession>
<evidence type="ECO:0000256" key="9">
    <source>
        <dbReference type="SAM" id="Phobius"/>
    </source>
</evidence>
<dbReference type="InterPro" id="IPR018704">
    <property type="entry name" value="SecYEG/CpoB_TPR"/>
</dbReference>